<dbReference type="Proteomes" id="UP000198641">
    <property type="component" value="Unassembled WGS sequence"/>
</dbReference>
<keyword evidence="1" id="KW-0732">Signal</keyword>
<evidence type="ECO:0008006" key="4">
    <source>
        <dbReference type="Google" id="ProtNLM"/>
    </source>
</evidence>
<evidence type="ECO:0000313" key="3">
    <source>
        <dbReference type="Proteomes" id="UP000198641"/>
    </source>
</evidence>
<gene>
    <name evidence="2" type="ORF">SAMN05216571_1275</name>
</gene>
<dbReference type="EMBL" id="FNCI01000027">
    <property type="protein sequence ID" value="SDG61266.1"/>
    <property type="molecule type" value="Genomic_DNA"/>
</dbReference>
<reference evidence="2 3" key="1">
    <citation type="submission" date="2016-10" db="EMBL/GenBank/DDBJ databases">
        <authorList>
            <person name="de Groot N.N."/>
        </authorList>
    </citation>
    <scope>NUCLEOTIDE SEQUENCE [LARGE SCALE GENOMIC DNA]</scope>
    <source>
        <strain evidence="2 3">BH539</strain>
    </source>
</reference>
<feature type="signal peptide" evidence="1">
    <location>
        <begin position="1"/>
        <end position="31"/>
    </location>
</feature>
<evidence type="ECO:0000313" key="2">
    <source>
        <dbReference type="EMBL" id="SDG61266.1"/>
    </source>
</evidence>
<proteinExistence type="predicted"/>
<keyword evidence="3" id="KW-1185">Reference proteome</keyword>
<evidence type="ECO:0000256" key="1">
    <source>
        <dbReference type="SAM" id="SignalP"/>
    </source>
</evidence>
<protein>
    <recommendedName>
        <fullName evidence="4">Tetratricopeptide repeat protein</fullName>
    </recommendedName>
</protein>
<feature type="chain" id="PRO_5011626489" description="Tetratricopeptide repeat protein" evidence="1">
    <location>
        <begin position="32"/>
        <end position="141"/>
    </location>
</feature>
<dbReference type="OrthoDB" id="8562788at2"/>
<accession>A0A1G7VN78</accession>
<name>A0A1G7VN78_9GAMM</name>
<dbReference type="Gene3D" id="1.25.40.10">
    <property type="entry name" value="Tetratricopeptide repeat domain"/>
    <property type="match status" value="1"/>
</dbReference>
<dbReference type="AlphaFoldDB" id="A0A1G7VN78"/>
<sequence>MKKITKWSMRLTIISLCSLGILVGIHAAASAAVPALTEEIADTAIELLDSGDIEPSEAIAKLEHVEAITREHDVSTQVRAKLHHALGYAYMSQGGNDPQALHHLSRALQLHDSGGNTDEIQRLQRELKNAGQGATEKDTPA</sequence>
<dbReference type="RefSeq" id="WP_092529090.1">
    <property type="nucleotide sequence ID" value="NZ_FNCI01000027.1"/>
</dbReference>
<organism evidence="2 3">
    <name type="scientific">Onishia taeanensis</name>
    <dbReference type="NCBI Taxonomy" id="284577"/>
    <lineage>
        <taxon>Bacteria</taxon>
        <taxon>Pseudomonadati</taxon>
        <taxon>Pseudomonadota</taxon>
        <taxon>Gammaproteobacteria</taxon>
        <taxon>Oceanospirillales</taxon>
        <taxon>Halomonadaceae</taxon>
        <taxon>Onishia</taxon>
    </lineage>
</organism>
<dbReference type="STRING" id="284577.SAMN05216571_1275"/>
<dbReference type="InterPro" id="IPR011990">
    <property type="entry name" value="TPR-like_helical_dom_sf"/>
</dbReference>